<dbReference type="RefSeq" id="WP_203909099.1">
    <property type="nucleotide sequence ID" value="NZ_BONY01000017.1"/>
</dbReference>
<comment type="subcellular location">
    <subcellularLocation>
        <location evidence="2">Cell membrane</location>
    </subcellularLocation>
</comment>
<dbReference type="Pfam" id="PF00672">
    <property type="entry name" value="HAMP"/>
    <property type="match status" value="1"/>
</dbReference>
<dbReference type="PANTHER" id="PTHR45436:SF5">
    <property type="entry name" value="SENSOR HISTIDINE KINASE TRCS"/>
    <property type="match status" value="1"/>
</dbReference>
<dbReference type="EC" id="2.7.13.3" evidence="3"/>
<dbReference type="PROSITE" id="PS50109">
    <property type="entry name" value="HIS_KIN"/>
    <property type="match status" value="1"/>
</dbReference>
<keyword evidence="7 14" id="KW-0418">Kinase</keyword>
<keyword evidence="6 11" id="KW-0812">Transmembrane</keyword>
<dbReference type="InterPro" id="IPR050428">
    <property type="entry name" value="TCS_sensor_his_kinase"/>
</dbReference>
<evidence type="ECO:0000256" key="8">
    <source>
        <dbReference type="ARBA" id="ARBA00022989"/>
    </source>
</evidence>
<protein>
    <recommendedName>
        <fullName evidence="3">histidine kinase</fullName>
        <ecNumber evidence="3">2.7.13.3</ecNumber>
    </recommendedName>
</protein>
<evidence type="ECO:0000259" key="12">
    <source>
        <dbReference type="PROSITE" id="PS50109"/>
    </source>
</evidence>
<dbReference type="SUPFAM" id="SSF55874">
    <property type="entry name" value="ATPase domain of HSP90 chaperone/DNA topoisomerase II/histidine kinase"/>
    <property type="match status" value="1"/>
</dbReference>
<dbReference type="CDD" id="cd06225">
    <property type="entry name" value="HAMP"/>
    <property type="match status" value="1"/>
</dbReference>
<dbReference type="SMART" id="SM00388">
    <property type="entry name" value="HisKA"/>
    <property type="match status" value="1"/>
</dbReference>
<dbReference type="Pfam" id="PF02518">
    <property type="entry name" value="HATPase_c"/>
    <property type="match status" value="1"/>
</dbReference>
<gene>
    <name evidence="14" type="primary">mtrB_1</name>
    <name evidence="14" type="ORF">Rhe02_33070</name>
</gene>
<evidence type="ECO:0000256" key="1">
    <source>
        <dbReference type="ARBA" id="ARBA00000085"/>
    </source>
</evidence>
<dbReference type="CDD" id="cd00082">
    <property type="entry name" value="HisKA"/>
    <property type="match status" value="1"/>
</dbReference>
<evidence type="ECO:0000313" key="14">
    <source>
        <dbReference type="EMBL" id="GIH05240.1"/>
    </source>
</evidence>
<evidence type="ECO:0000256" key="11">
    <source>
        <dbReference type="SAM" id="Phobius"/>
    </source>
</evidence>
<keyword evidence="15" id="KW-1185">Reference proteome</keyword>
<dbReference type="PANTHER" id="PTHR45436">
    <property type="entry name" value="SENSOR HISTIDINE KINASE YKOH"/>
    <property type="match status" value="1"/>
</dbReference>
<dbReference type="GO" id="GO:0005886">
    <property type="term" value="C:plasma membrane"/>
    <property type="evidence" value="ECO:0007669"/>
    <property type="project" value="UniProtKB-SubCell"/>
</dbReference>
<accession>A0A8J3Q8X3</accession>
<keyword evidence="8 11" id="KW-1133">Transmembrane helix</keyword>
<comment type="caution">
    <text evidence="14">The sequence shown here is derived from an EMBL/GenBank/DDBJ whole genome shotgun (WGS) entry which is preliminary data.</text>
</comment>
<sequence>MKRPGLRARVTAGFAIGALVVSAAVALLSYQLTERFLLQERERSAVRATYLEAGIVRAGLSTDHPDIAAVLRALDTGGKRRAVLFRDGRWYGRNADFGTKSTIPLDLQDMVNGGQPGAQRIRIDTGPAIVVGVPLDASTVFYVVDSMQELNRSLQVLAIIITLVAAATTAGGAALGWYAARYVVRPMSYVVSAADNISAGDFTARLDPGTEPDLARLATSFNKMVDQLSARMQRDRRFAADVSHELRSPLQTLSAAASVLLRQKDHMSGRAAAAAVLVSEEAERFQDLVTDLLELSRSDQPAEPEPTDIAELARGVCRTQKISEGIVTVRPGTDVIWMIDRRRFQQILANLIENARHHGGGATAIDIGQRDESWLLDVDDEGPGVSPLDRAIIFDRFVRGRTASARGDNDGAGLGLAIVHQHVTAHAGTVTVTDRPGGGARFRIALPRTSQ</sequence>
<dbReference type="SMART" id="SM00304">
    <property type="entry name" value="HAMP"/>
    <property type="match status" value="1"/>
</dbReference>
<evidence type="ECO:0000256" key="2">
    <source>
        <dbReference type="ARBA" id="ARBA00004236"/>
    </source>
</evidence>
<keyword evidence="9" id="KW-0902">Two-component regulatory system</keyword>
<dbReference type="Pfam" id="PF00512">
    <property type="entry name" value="HisKA"/>
    <property type="match status" value="1"/>
</dbReference>
<dbReference type="SUPFAM" id="SSF47384">
    <property type="entry name" value="Homodimeric domain of signal transducing histidine kinase"/>
    <property type="match status" value="1"/>
</dbReference>
<dbReference type="PRINTS" id="PR00344">
    <property type="entry name" value="BCTRLSENSOR"/>
</dbReference>
<dbReference type="AlphaFoldDB" id="A0A8J3Q8X3"/>
<dbReference type="InterPro" id="IPR004358">
    <property type="entry name" value="Sig_transdc_His_kin-like_C"/>
</dbReference>
<feature type="transmembrane region" description="Helical" evidence="11">
    <location>
        <begin position="156"/>
        <end position="180"/>
    </location>
</feature>
<evidence type="ECO:0000313" key="15">
    <source>
        <dbReference type="Proteomes" id="UP000612899"/>
    </source>
</evidence>
<evidence type="ECO:0000256" key="9">
    <source>
        <dbReference type="ARBA" id="ARBA00023012"/>
    </source>
</evidence>
<dbReference type="InterPro" id="IPR005467">
    <property type="entry name" value="His_kinase_dom"/>
</dbReference>
<dbReference type="InterPro" id="IPR003594">
    <property type="entry name" value="HATPase_dom"/>
</dbReference>
<dbReference type="Gene3D" id="1.10.287.130">
    <property type="match status" value="1"/>
</dbReference>
<evidence type="ECO:0000256" key="7">
    <source>
        <dbReference type="ARBA" id="ARBA00022777"/>
    </source>
</evidence>
<feature type="transmembrane region" description="Helical" evidence="11">
    <location>
        <begin position="12"/>
        <end position="33"/>
    </location>
</feature>
<dbReference type="Proteomes" id="UP000612899">
    <property type="component" value="Unassembled WGS sequence"/>
</dbReference>
<evidence type="ECO:0000256" key="3">
    <source>
        <dbReference type="ARBA" id="ARBA00012438"/>
    </source>
</evidence>
<proteinExistence type="predicted"/>
<dbReference type="SUPFAM" id="SSF158472">
    <property type="entry name" value="HAMP domain-like"/>
    <property type="match status" value="1"/>
</dbReference>
<dbReference type="InterPro" id="IPR036890">
    <property type="entry name" value="HATPase_C_sf"/>
</dbReference>
<evidence type="ECO:0000259" key="13">
    <source>
        <dbReference type="PROSITE" id="PS50885"/>
    </source>
</evidence>
<keyword evidence="5" id="KW-0808">Transferase</keyword>
<feature type="domain" description="Histidine kinase" evidence="12">
    <location>
        <begin position="241"/>
        <end position="450"/>
    </location>
</feature>
<dbReference type="Gene3D" id="6.10.340.10">
    <property type="match status" value="1"/>
</dbReference>
<evidence type="ECO:0000256" key="6">
    <source>
        <dbReference type="ARBA" id="ARBA00022692"/>
    </source>
</evidence>
<organism evidence="14 15">
    <name type="scientific">Rhizocola hellebori</name>
    <dbReference type="NCBI Taxonomy" id="1392758"/>
    <lineage>
        <taxon>Bacteria</taxon>
        <taxon>Bacillati</taxon>
        <taxon>Actinomycetota</taxon>
        <taxon>Actinomycetes</taxon>
        <taxon>Micromonosporales</taxon>
        <taxon>Micromonosporaceae</taxon>
        <taxon>Rhizocola</taxon>
    </lineage>
</organism>
<dbReference type="EMBL" id="BONY01000017">
    <property type="protein sequence ID" value="GIH05240.1"/>
    <property type="molecule type" value="Genomic_DNA"/>
</dbReference>
<name>A0A8J3Q8X3_9ACTN</name>
<evidence type="ECO:0000256" key="5">
    <source>
        <dbReference type="ARBA" id="ARBA00022679"/>
    </source>
</evidence>
<feature type="domain" description="HAMP" evidence="13">
    <location>
        <begin position="181"/>
        <end position="233"/>
    </location>
</feature>
<keyword evidence="10 11" id="KW-0472">Membrane</keyword>
<dbReference type="InterPro" id="IPR003660">
    <property type="entry name" value="HAMP_dom"/>
</dbReference>
<dbReference type="SMART" id="SM00387">
    <property type="entry name" value="HATPase_c"/>
    <property type="match status" value="1"/>
</dbReference>
<dbReference type="InterPro" id="IPR036097">
    <property type="entry name" value="HisK_dim/P_sf"/>
</dbReference>
<dbReference type="PROSITE" id="PS50885">
    <property type="entry name" value="HAMP"/>
    <property type="match status" value="1"/>
</dbReference>
<dbReference type="InterPro" id="IPR003661">
    <property type="entry name" value="HisK_dim/P_dom"/>
</dbReference>
<dbReference type="GO" id="GO:0000155">
    <property type="term" value="F:phosphorelay sensor kinase activity"/>
    <property type="evidence" value="ECO:0007669"/>
    <property type="project" value="InterPro"/>
</dbReference>
<comment type="catalytic activity">
    <reaction evidence="1">
        <text>ATP + protein L-histidine = ADP + protein N-phospho-L-histidine.</text>
        <dbReference type="EC" id="2.7.13.3"/>
    </reaction>
</comment>
<reference evidence="14" key="1">
    <citation type="submission" date="2021-01" db="EMBL/GenBank/DDBJ databases">
        <title>Whole genome shotgun sequence of Rhizocola hellebori NBRC 109834.</title>
        <authorList>
            <person name="Komaki H."/>
            <person name="Tamura T."/>
        </authorList>
    </citation>
    <scope>NUCLEOTIDE SEQUENCE</scope>
    <source>
        <strain evidence="14">NBRC 109834</strain>
    </source>
</reference>
<dbReference type="Gene3D" id="3.30.565.10">
    <property type="entry name" value="Histidine kinase-like ATPase, C-terminal domain"/>
    <property type="match status" value="1"/>
</dbReference>
<evidence type="ECO:0000256" key="4">
    <source>
        <dbReference type="ARBA" id="ARBA00022553"/>
    </source>
</evidence>
<evidence type="ECO:0000256" key="10">
    <source>
        <dbReference type="ARBA" id="ARBA00023136"/>
    </source>
</evidence>
<keyword evidence="4" id="KW-0597">Phosphoprotein</keyword>